<evidence type="ECO:0000313" key="1">
    <source>
        <dbReference type="EMBL" id="QCT71058.1"/>
    </source>
</evidence>
<name>A0A4P9C6E5_EUBML</name>
<dbReference type="RefSeq" id="WP_096919958.1">
    <property type="nucleotide sequence ID" value="NZ_CP029487.1"/>
</dbReference>
<proteinExistence type="predicted"/>
<keyword evidence="2" id="KW-1185">Reference proteome</keyword>
<dbReference type="KEGG" id="emt:CPZ25_006875"/>
<gene>
    <name evidence="1" type="ORF">CPZ25_006875</name>
</gene>
<reference evidence="1 2" key="1">
    <citation type="submission" date="2018-05" db="EMBL/GenBank/DDBJ databases">
        <title>Genome comparison of Eubacterium sp.</title>
        <authorList>
            <person name="Feng Y."/>
            <person name="Sanchez-Andrea I."/>
            <person name="Stams A.J.M."/>
            <person name="De Vos W.M."/>
        </authorList>
    </citation>
    <scope>NUCLEOTIDE SEQUENCE [LARGE SCALE GENOMIC DNA]</scope>
    <source>
        <strain evidence="1 2">YI</strain>
    </source>
</reference>
<accession>A0A4P9C6E5</accession>
<evidence type="ECO:0000313" key="2">
    <source>
        <dbReference type="Proteomes" id="UP000218387"/>
    </source>
</evidence>
<dbReference type="AlphaFoldDB" id="A0A4P9C6E5"/>
<organism evidence="1 2">
    <name type="scientific">Eubacterium maltosivorans</name>
    <dbReference type="NCBI Taxonomy" id="2041044"/>
    <lineage>
        <taxon>Bacteria</taxon>
        <taxon>Bacillati</taxon>
        <taxon>Bacillota</taxon>
        <taxon>Clostridia</taxon>
        <taxon>Eubacteriales</taxon>
        <taxon>Eubacteriaceae</taxon>
        <taxon>Eubacterium</taxon>
    </lineage>
</organism>
<dbReference type="EMBL" id="CP029487">
    <property type="protein sequence ID" value="QCT71058.1"/>
    <property type="molecule type" value="Genomic_DNA"/>
</dbReference>
<dbReference type="Proteomes" id="UP000218387">
    <property type="component" value="Chromosome"/>
</dbReference>
<protein>
    <submittedName>
        <fullName evidence="1">Uncharacterized protein</fullName>
    </submittedName>
</protein>
<sequence>MKKWDVFNQCTCEYMTKDDDWLDYIPRKGIIELTFFKTCTKNCLEVNYKSGKSLIYEDVFGTWGFPVQFV</sequence>